<proteinExistence type="predicted"/>
<comment type="caution">
    <text evidence="2">The sequence shown here is derived from an EMBL/GenBank/DDBJ whole genome shotgun (WGS) entry which is preliminary data.</text>
</comment>
<dbReference type="InterPro" id="IPR021778">
    <property type="entry name" value="Se/S_carrier-like"/>
</dbReference>
<gene>
    <name evidence="2" type="ORF">GXY80_11240</name>
</gene>
<sequence>MRVPDPQYVVFLFPSVSHVLKAEKILKDRKIDHKLIPVPRHISSDCGVCVRVDADQKERVVGALQGTTDWESILPL</sequence>
<dbReference type="Pfam" id="PF11823">
    <property type="entry name" value="Se_S_carrier"/>
    <property type="match status" value="1"/>
</dbReference>
<reference evidence="2" key="2">
    <citation type="submission" date="2020-01" db="EMBL/GenBank/DDBJ databases">
        <authorList>
            <person name="Campanaro S."/>
        </authorList>
    </citation>
    <scope>NUCLEOTIDE SEQUENCE</scope>
    <source>
        <strain evidence="2">AS06rmzACSIP_7</strain>
    </source>
</reference>
<dbReference type="Proteomes" id="UP000777265">
    <property type="component" value="Unassembled WGS sequence"/>
</dbReference>
<reference evidence="2" key="1">
    <citation type="journal article" date="2020" name="Biotechnol. Biofuels">
        <title>New insights from the biogas microbiome by comprehensive genome-resolved metagenomics of nearly 1600 species originating from multiple anaerobic digesters.</title>
        <authorList>
            <person name="Campanaro S."/>
            <person name="Treu L."/>
            <person name="Rodriguez-R L.M."/>
            <person name="Kovalovszki A."/>
            <person name="Ziels R.M."/>
            <person name="Maus I."/>
            <person name="Zhu X."/>
            <person name="Kougias P.G."/>
            <person name="Basile A."/>
            <person name="Luo G."/>
            <person name="Schluter A."/>
            <person name="Konstantinidis K.T."/>
            <person name="Angelidaki I."/>
        </authorList>
    </citation>
    <scope>NUCLEOTIDE SEQUENCE</scope>
    <source>
        <strain evidence="2">AS06rmzACSIP_7</strain>
    </source>
</reference>
<protein>
    <submittedName>
        <fullName evidence="2">DUF3343 domain-containing protein</fullName>
    </submittedName>
</protein>
<organism evidence="2 3">
    <name type="scientific">Syntrophorhabdus aromaticivorans</name>
    <dbReference type="NCBI Taxonomy" id="328301"/>
    <lineage>
        <taxon>Bacteria</taxon>
        <taxon>Pseudomonadati</taxon>
        <taxon>Thermodesulfobacteriota</taxon>
        <taxon>Syntrophorhabdia</taxon>
        <taxon>Syntrophorhabdales</taxon>
        <taxon>Syntrophorhabdaceae</taxon>
        <taxon>Syntrophorhabdus</taxon>
    </lineage>
</organism>
<accession>A0A971M5Y3</accession>
<evidence type="ECO:0000313" key="3">
    <source>
        <dbReference type="Proteomes" id="UP000777265"/>
    </source>
</evidence>
<feature type="domain" description="Putative Se/S carrier protein-like" evidence="1">
    <location>
        <begin position="8"/>
        <end position="65"/>
    </location>
</feature>
<evidence type="ECO:0000259" key="1">
    <source>
        <dbReference type="Pfam" id="PF11823"/>
    </source>
</evidence>
<name>A0A971M5Y3_9BACT</name>
<dbReference type="AlphaFoldDB" id="A0A971M5Y3"/>
<evidence type="ECO:0000313" key="2">
    <source>
        <dbReference type="EMBL" id="NLW36037.1"/>
    </source>
</evidence>
<dbReference type="EMBL" id="JAAYEE010000205">
    <property type="protein sequence ID" value="NLW36037.1"/>
    <property type="molecule type" value="Genomic_DNA"/>
</dbReference>